<accession>A0A5Q0BHP9</accession>
<dbReference type="Proteomes" id="UP000325755">
    <property type="component" value="Chromosome"/>
</dbReference>
<gene>
    <name evidence="3" type="ORF">F6R98_12600</name>
</gene>
<dbReference type="KEGG" id="mmob:F6R98_12600"/>
<sequence>MALLTLNINKENTSMRYTAIYRALIALGLSLDFIGYSAQVFAAGSSPPAVTAWVVNKNGVTGSSPDATLNSLAVQIPANVSSVSSTASKVYIQTSGVPSYPTGPFPGNPAYASNIQAIYGIPLNPQPNLSNTLTEVGLGAIGVFVNGVAIFSYADAFSYQNQGVWHQDANVFEGQSFDTAPGHPAPLRNATTAVSGYLPGEYHHHQSPTSLREELGDDGTHHSPILGFAVDGYPIYGPYGYANPNGSGGLVRIKSSYSLRNMNDRTSLADGTVLPASEDGPSIASVALGSYAEDYVYVKDSGHLDEHNGRFTVTPDYPNGTYAYFTTVDANGKGVFPYFLGPTYYGVVATQSSTAIPDHAAPQAGGSGNGAGALLPHH</sequence>
<dbReference type="InterPro" id="IPR025924">
    <property type="entry name" value="YHYH_dom"/>
</dbReference>
<evidence type="ECO:0000313" key="4">
    <source>
        <dbReference type="Proteomes" id="UP000325755"/>
    </source>
</evidence>
<evidence type="ECO:0000259" key="2">
    <source>
        <dbReference type="Pfam" id="PF14240"/>
    </source>
</evidence>
<evidence type="ECO:0000256" key="1">
    <source>
        <dbReference type="SAM" id="MobiDB-lite"/>
    </source>
</evidence>
<dbReference type="InParanoid" id="A0A5Q0BHP9"/>
<feature type="domain" description="YHYH" evidence="2">
    <location>
        <begin position="119"/>
        <end position="331"/>
    </location>
</feature>
<reference evidence="3 4" key="1">
    <citation type="submission" date="2019-09" db="EMBL/GenBank/DDBJ databases">
        <title>Ecophysiology of the spiral-shaped methanotroph Methylospira mobilis as revealed by the complete genome sequence.</title>
        <authorList>
            <person name="Oshkin I.Y."/>
            <person name="Dedysh S.N."/>
            <person name="Miroshnikov K."/>
            <person name="Danilova O.V."/>
            <person name="Hakobyan A."/>
            <person name="Liesack W."/>
        </authorList>
    </citation>
    <scope>NUCLEOTIDE SEQUENCE [LARGE SCALE GENOMIC DNA]</scope>
    <source>
        <strain evidence="3 4">Shm1</strain>
    </source>
</reference>
<name>A0A5Q0BHP9_9GAMM</name>
<protein>
    <submittedName>
        <fullName evidence="3">YHYH protein</fullName>
    </submittedName>
</protein>
<dbReference type="OrthoDB" id="9797506at2"/>
<keyword evidence="4" id="KW-1185">Reference proteome</keyword>
<feature type="region of interest" description="Disordered" evidence="1">
    <location>
        <begin position="359"/>
        <end position="378"/>
    </location>
</feature>
<dbReference type="AlphaFoldDB" id="A0A5Q0BHP9"/>
<dbReference type="EMBL" id="CP044205">
    <property type="protein sequence ID" value="QFY43350.1"/>
    <property type="molecule type" value="Genomic_DNA"/>
</dbReference>
<proteinExistence type="predicted"/>
<evidence type="ECO:0000313" key="3">
    <source>
        <dbReference type="EMBL" id="QFY43350.1"/>
    </source>
</evidence>
<dbReference type="Pfam" id="PF14240">
    <property type="entry name" value="YHYH"/>
    <property type="match status" value="1"/>
</dbReference>
<organism evidence="3 4">
    <name type="scientific">Candidatus Methylospira mobilis</name>
    <dbReference type="NCBI Taxonomy" id="1808979"/>
    <lineage>
        <taxon>Bacteria</taxon>
        <taxon>Pseudomonadati</taxon>
        <taxon>Pseudomonadota</taxon>
        <taxon>Gammaproteobacteria</taxon>
        <taxon>Methylococcales</taxon>
        <taxon>Methylococcaceae</taxon>
        <taxon>Candidatus Methylospira</taxon>
    </lineage>
</organism>